<evidence type="ECO:0000313" key="2">
    <source>
        <dbReference type="EMBL" id="PFH35421.1"/>
    </source>
</evidence>
<accession>A0A2A9MGN7</accession>
<keyword evidence="3" id="KW-1185">Reference proteome</keyword>
<dbReference type="Proteomes" id="UP000224006">
    <property type="component" value="Chromosome V"/>
</dbReference>
<evidence type="ECO:0000313" key="3">
    <source>
        <dbReference type="Proteomes" id="UP000224006"/>
    </source>
</evidence>
<feature type="region of interest" description="Disordered" evidence="1">
    <location>
        <begin position="256"/>
        <end position="275"/>
    </location>
</feature>
<evidence type="ECO:0000256" key="1">
    <source>
        <dbReference type="SAM" id="MobiDB-lite"/>
    </source>
</evidence>
<proteinExistence type="predicted"/>
<dbReference type="RefSeq" id="XP_029219430.1">
    <property type="nucleotide sequence ID" value="XM_029364722.1"/>
</dbReference>
<gene>
    <name evidence="2" type="ORF">BESB_063080</name>
</gene>
<dbReference type="KEGG" id="bbes:BESB_063080"/>
<reference evidence="2 3" key="1">
    <citation type="submission" date="2017-09" db="EMBL/GenBank/DDBJ databases">
        <title>Genome sequencing of Besnoitia besnoiti strain Bb-Ger1.</title>
        <authorList>
            <person name="Schares G."/>
            <person name="Venepally P."/>
            <person name="Lorenzi H.A."/>
        </authorList>
    </citation>
    <scope>NUCLEOTIDE SEQUENCE [LARGE SCALE GENOMIC DNA]</scope>
    <source>
        <strain evidence="2 3">Bb-Ger1</strain>
    </source>
</reference>
<feature type="compositionally biased region" description="Low complexity" evidence="1">
    <location>
        <begin position="135"/>
        <end position="151"/>
    </location>
</feature>
<comment type="caution">
    <text evidence="2">The sequence shown here is derived from an EMBL/GenBank/DDBJ whole genome shotgun (WGS) entry which is preliminary data.</text>
</comment>
<dbReference type="GeneID" id="40311236"/>
<organism evidence="2 3">
    <name type="scientific">Besnoitia besnoiti</name>
    <name type="common">Apicomplexan protozoan</name>
    <dbReference type="NCBI Taxonomy" id="94643"/>
    <lineage>
        <taxon>Eukaryota</taxon>
        <taxon>Sar</taxon>
        <taxon>Alveolata</taxon>
        <taxon>Apicomplexa</taxon>
        <taxon>Conoidasida</taxon>
        <taxon>Coccidia</taxon>
        <taxon>Eucoccidiorida</taxon>
        <taxon>Eimeriorina</taxon>
        <taxon>Sarcocystidae</taxon>
        <taxon>Besnoitia</taxon>
    </lineage>
</organism>
<dbReference type="VEuPathDB" id="ToxoDB:BESB_063080"/>
<feature type="region of interest" description="Disordered" evidence="1">
    <location>
        <begin position="1"/>
        <end position="27"/>
    </location>
</feature>
<dbReference type="AlphaFoldDB" id="A0A2A9MGN7"/>
<dbReference type="OrthoDB" id="332524at2759"/>
<name>A0A2A9MGN7_BESBE</name>
<feature type="compositionally biased region" description="Low complexity" evidence="1">
    <location>
        <begin position="265"/>
        <end position="275"/>
    </location>
</feature>
<dbReference type="EMBL" id="NWUJ01000005">
    <property type="protein sequence ID" value="PFH35421.1"/>
    <property type="molecule type" value="Genomic_DNA"/>
</dbReference>
<protein>
    <submittedName>
        <fullName evidence="2">Uncharacterized protein</fullName>
    </submittedName>
</protein>
<sequence length="495" mass="53810">MRPALAGGRSERGERTTRKAGNHSELPSARWFRGGHRLSPRVSSSPPPVASPSGLCLLLAFSLFLTPSLASFGDALVDFYARREVSIRAGVASALTPFSFFHSPGPSAVAHALSPPCVAASQRIPSLVVSPPPSSARRPAAASAPWGTPAACLTSSGARRRRRRGGAAAKRPSLDRRLARRFPVSILSPSVRRTRSSEACLAFLLLTATAQRPQSVAPASASTGQPRPCAGSLRASAQQVEALRAPLPGRSALLSDARRAPASTASPFPDPKAAAPAASSTALRMIWGYPVFGDDPKKLRRKPVDHAWERGLRRANLAWEYETANRLAQGIYYIKEEHSIHTIEEEGLGTTDDMMMTAEQAAGNVEIDPEEVEKIKRILPTVDRGDGVGIATLIGAKDGMFAFRYNGPLTHKFGFKQWLRYLITANYPGAKVRLVTEHTIDPEDRPGNQKHRLSDEVLAQTRKTVFWRRPYHYENQQEAYGPNPVGHVPSPQQIR</sequence>
<feature type="region of interest" description="Disordered" evidence="1">
    <location>
        <begin position="129"/>
        <end position="174"/>
    </location>
</feature>